<dbReference type="SUPFAM" id="SSF90123">
    <property type="entry name" value="ABC transporter transmembrane region"/>
    <property type="match status" value="2"/>
</dbReference>
<evidence type="ECO:0000313" key="5">
    <source>
        <dbReference type="EMBL" id="VDK34249.1"/>
    </source>
</evidence>
<evidence type="ECO:0000256" key="2">
    <source>
        <dbReference type="ARBA" id="ARBA00022989"/>
    </source>
</evidence>
<dbReference type="InterPro" id="IPR036640">
    <property type="entry name" value="ABC1_TM_sf"/>
</dbReference>
<evidence type="ECO:0000256" key="1">
    <source>
        <dbReference type="ARBA" id="ARBA00022692"/>
    </source>
</evidence>
<dbReference type="AlphaFoldDB" id="A0A183D149"/>
<dbReference type="Gene3D" id="1.20.1560.10">
    <property type="entry name" value="ABC transporter type 1, transmembrane domain"/>
    <property type="match status" value="1"/>
</dbReference>
<feature type="transmembrane region" description="Helical" evidence="4">
    <location>
        <begin position="178"/>
        <end position="197"/>
    </location>
</feature>
<evidence type="ECO:0000256" key="3">
    <source>
        <dbReference type="ARBA" id="ARBA00023136"/>
    </source>
</evidence>
<dbReference type="WBParaSite" id="GPUH_0000244501-mRNA-1">
    <property type="protein sequence ID" value="GPUH_0000244501-mRNA-1"/>
    <property type="gene ID" value="GPUH_0000244501"/>
</dbReference>
<keyword evidence="6" id="KW-1185">Reference proteome</keyword>
<evidence type="ECO:0000256" key="4">
    <source>
        <dbReference type="SAM" id="Phobius"/>
    </source>
</evidence>
<reference evidence="5 6" key="2">
    <citation type="submission" date="2018-11" db="EMBL/GenBank/DDBJ databases">
        <authorList>
            <consortium name="Pathogen Informatics"/>
        </authorList>
    </citation>
    <scope>NUCLEOTIDE SEQUENCE [LARGE SCALE GENOMIC DNA]</scope>
</reference>
<keyword evidence="2 4" id="KW-1133">Transmembrane helix</keyword>
<sequence>MEEEMLFLKDSDDNIANDERLLRLSEQLRRSARHAVLHQLWKSSSYGVLCFLVFTFVGCGMLYGGYLINEDATVKEGDIFIVVLSMALIVSSISTTTAHYKEYRKGMQAALSVKNLEQLEQGLLLTQNGSRRSSVDDITITSEQVPMKPPLLPEATTSIDRFANGTRRVLRNYHNHKLFLLLAFILAAVNGLEQPAHNLIMGEVFTAMLRRSPSIRLLIQYAIQFFAVGFGVFVSRTAT</sequence>
<gene>
    <name evidence="5" type="ORF">GPUH_LOCUS2440</name>
</gene>
<dbReference type="OrthoDB" id="5851609at2759"/>
<reference evidence="7" key="1">
    <citation type="submission" date="2016-06" db="UniProtKB">
        <authorList>
            <consortium name="WormBaseParasite"/>
        </authorList>
    </citation>
    <scope>IDENTIFICATION</scope>
</reference>
<feature type="transmembrane region" description="Helical" evidence="4">
    <location>
        <begin position="46"/>
        <end position="67"/>
    </location>
</feature>
<name>A0A183D149_9BILA</name>
<feature type="transmembrane region" description="Helical" evidence="4">
    <location>
        <begin position="79"/>
        <end position="98"/>
    </location>
</feature>
<dbReference type="GO" id="GO:0016020">
    <property type="term" value="C:membrane"/>
    <property type="evidence" value="ECO:0007669"/>
    <property type="project" value="InterPro"/>
</dbReference>
<accession>A0A183D149</accession>
<evidence type="ECO:0000313" key="7">
    <source>
        <dbReference type="WBParaSite" id="GPUH_0000244501-mRNA-1"/>
    </source>
</evidence>
<evidence type="ECO:0000313" key="6">
    <source>
        <dbReference type="Proteomes" id="UP000271098"/>
    </source>
</evidence>
<feature type="transmembrane region" description="Helical" evidence="4">
    <location>
        <begin position="217"/>
        <end position="235"/>
    </location>
</feature>
<protein>
    <submittedName>
        <fullName evidence="7">ABC transmembrane type-1 domain-containing protein</fullName>
    </submittedName>
</protein>
<keyword evidence="1 4" id="KW-0812">Transmembrane</keyword>
<dbReference type="EMBL" id="UYRT01003675">
    <property type="protein sequence ID" value="VDK34249.1"/>
    <property type="molecule type" value="Genomic_DNA"/>
</dbReference>
<dbReference type="Proteomes" id="UP000271098">
    <property type="component" value="Unassembled WGS sequence"/>
</dbReference>
<dbReference type="GO" id="GO:0005524">
    <property type="term" value="F:ATP binding"/>
    <property type="evidence" value="ECO:0007669"/>
    <property type="project" value="InterPro"/>
</dbReference>
<organism evidence="7">
    <name type="scientific">Gongylonema pulchrum</name>
    <dbReference type="NCBI Taxonomy" id="637853"/>
    <lineage>
        <taxon>Eukaryota</taxon>
        <taxon>Metazoa</taxon>
        <taxon>Ecdysozoa</taxon>
        <taxon>Nematoda</taxon>
        <taxon>Chromadorea</taxon>
        <taxon>Rhabditida</taxon>
        <taxon>Spirurina</taxon>
        <taxon>Spiruromorpha</taxon>
        <taxon>Spiruroidea</taxon>
        <taxon>Gongylonematidae</taxon>
        <taxon>Gongylonema</taxon>
    </lineage>
</organism>
<proteinExistence type="predicted"/>
<keyword evidence="3 4" id="KW-0472">Membrane</keyword>